<dbReference type="GO" id="GO:0005524">
    <property type="term" value="F:ATP binding"/>
    <property type="evidence" value="ECO:0007669"/>
    <property type="project" value="UniProtKB-KW"/>
</dbReference>
<protein>
    <recommendedName>
        <fullName evidence="4">ABC transporter domain-containing protein</fullName>
    </recommendedName>
</protein>
<dbReference type="Gene3D" id="3.40.50.300">
    <property type="entry name" value="P-loop containing nucleotide triphosphate hydrolases"/>
    <property type="match status" value="2"/>
</dbReference>
<dbReference type="SUPFAM" id="SSF52540">
    <property type="entry name" value="P-loop containing nucleoside triphosphate hydrolases"/>
    <property type="match status" value="2"/>
</dbReference>
<feature type="domain" description="ABC transporter" evidence="4">
    <location>
        <begin position="304"/>
        <end position="517"/>
    </location>
</feature>
<dbReference type="PROSITE" id="PS00211">
    <property type="entry name" value="ABC_TRANSPORTER_1"/>
    <property type="match status" value="1"/>
</dbReference>
<reference evidence="5 6" key="1">
    <citation type="journal article" date="2016" name="Nat. Commun.">
        <title>Thousands of microbial genomes shed light on interconnected biogeochemical processes in an aquifer system.</title>
        <authorList>
            <person name="Anantharaman K."/>
            <person name="Brown C.T."/>
            <person name="Hug L.A."/>
            <person name="Sharon I."/>
            <person name="Castelle C.J."/>
            <person name="Probst A.J."/>
            <person name="Thomas B.C."/>
            <person name="Singh A."/>
            <person name="Wilkins M.J."/>
            <person name="Karaoz U."/>
            <person name="Brodie E.L."/>
            <person name="Williams K.H."/>
            <person name="Hubbard S.S."/>
            <person name="Banfield J.F."/>
        </authorList>
    </citation>
    <scope>NUCLEOTIDE SEQUENCE [LARGE SCALE GENOMIC DNA]</scope>
</reference>
<gene>
    <name evidence="5" type="ORF">A3C72_04670</name>
</gene>
<dbReference type="PROSITE" id="PS50893">
    <property type="entry name" value="ABC_TRANSPORTER_2"/>
    <property type="match status" value="2"/>
</dbReference>
<keyword evidence="2" id="KW-0067">ATP-binding</keyword>
<name>A0A1G2MF65_9BACT</name>
<dbReference type="SMART" id="SM00382">
    <property type="entry name" value="AAA"/>
    <property type="match status" value="2"/>
</dbReference>
<feature type="region of interest" description="Disordered" evidence="3">
    <location>
        <begin position="219"/>
        <end position="253"/>
    </location>
</feature>
<accession>A0A1G2MF65</accession>
<proteinExistence type="predicted"/>
<dbReference type="GO" id="GO:0016887">
    <property type="term" value="F:ATP hydrolysis activity"/>
    <property type="evidence" value="ECO:0007669"/>
    <property type="project" value="InterPro"/>
</dbReference>
<dbReference type="InterPro" id="IPR027417">
    <property type="entry name" value="P-loop_NTPase"/>
</dbReference>
<comment type="caution">
    <text evidence="5">The sequence shown here is derived from an EMBL/GenBank/DDBJ whole genome shotgun (WGS) entry which is preliminary data.</text>
</comment>
<organism evidence="5 6">
    <name type="scientific">Candidatus Taylorbacteria bacterium RIFCSPHIGHO2_02_FULL_43_32b</name>
    <dbReference type="NCBI Taxonomy" id="1802306"/>
    <lineage>
        <taxon>Bacteria</taxon>
        <taxon>Candidatus Tayloriibacteriota</taxon>
    </lineage>
</organism>
<dbReference type="Proteomes" id="UP000177130">
    <property type="component" value="Unassembled WGS sequence"/>
</dbReference>
<dbReference type="Pfam" id="PF00005">
    <property type="entry name" value="ABC_tran"/>
    <property type="match status" value="2"/>
</dbReference>
<evidence type="ECO:0000256" key="2">
    <source>
        <dbReference type="ARBA" id="ARBA00022840"/>
    </source>
</evidence>
<feature type="domain" description="ABC transporter" evidence="4">
    <location>
        <begin position="2"/>
        <end position="210"/>
    </location>
</feature>
<evidence type="ECO:0000256" key="3">
    <source>
        <dbReference type="SAM" id="MobiDB-lite"/>
    </source>
</evidence>
<dbReference type="InterPro" id="IPR003439">
    <property type="entry name" value="ABC_transporter-like_ATP-bd"/>
</dbReference>
<dbReference type="STRING" id="1802306.A3C72_04670"/>
<dbReference type="InterPro" id="IPR051309">
    <property type="entry name" value="ABCF_ATPase"/>
</dbReference>
<dbReference type="AlphaFoldDB" id="A0A1G2MF65"/>
<evidence type="ECO:0000313" key="6">
    <source>
        <dbReference type="Proteomes" id="UP000177130"/>
    </source>
</evidence>
<keyword evidence="1" id="KW-0547">Nucleotide-binding</keyword>
<dbReference type="NCBIfam" id="NF000355">
    <property type="entry name" value="ribo_prot_ABC_F"/>
    <property type="match status" value="1"/>
</dbReference>
<sequence length="520" mass="58048">MLKVSNISKSFGTLDILSKVSFTLVEGQKAALVGENGSGKTTLLKILAGLDESDSGTIEKEEGLRVGYLPQDVGLVKDQTIREYFGARAEHLISKTLAGLRLENISLDRKLGSLSSGQKTKVVLATMLIDEPDLYLLDEPTNNLDIPALIWLEDYLKNSQAAAVIVSHDRRFLDKVADRVFELDFETHALKSESGKYSDFLERKRKAILKQKGEYERQQEEIERLTTEARNKREAEERGRKKKAPDNDKLLRGVKSDNAGKKLTVGARVLDKIVERMEKIERVDERKPFSIELQAIHSGGHADIALKDVKVEYKDGFELGSFTIHIGYGKRYGFVGQNGSGKTTLLKLISGELKPDSGEVDIGQAVSFGNLTQEHTNLPADAVVFNFLKEKTGLDTEFIYNILAKYGMSEKNIRGKIGELSPGAQARLLLSLFSALSVNTLLLDEPTNHLDFEAVTALEEVLTDYKGTVILVSHDRYFLEKTRLDFIYLLENGKIERIPDLASYLSSATRDAQKMLKTFK</sequence>
<evidence type="ECO:0000259" key="4">
    <source>
        <dbReference type="PROSITE" id="PS50893"/>
    </source>
</evidence>
<dbReference type="EMBL" id="MHRK01000054">
    <property type="protein sequence ID" value="OHA22344.1"/>
    <property type="molecule type" value="Genomic_DNA"/>
</dbReference>
<evidence type="ECO:0000256" key="1">
    <source>
        <dbReference type="ARBA" id="ARBA00022741"/>
    </source>
</evidence>
<dbReference type="PANTHER" id="PTHR42855:SF2">
    <property type="entry name" value="DRUG RESISTANCE ABC TRANSPORTER,ATP-BINDING PROTEIN"/>
    <property type="match status" value="1"/>
</dbReference>
<dbReference type="PANTHER" id="PTHR42855">
    <property type="entry name" value="ABC TRANSPORTER ATP-BINDING SUBUNIT"/>
    <property type="match status" value="1"/>
</dbReference>
<dbReference type="CDD" id="cd03221">
    <property type="entry name" value="ABCF_EF-3"/>
    <property type="match status" value="2"/>
</dbReference>
<dbReference type="InterPro" id="IPR017871">
    <property type="entry name" value="ABC_transporter-like_CS"/>
</dbReference>
<evidence type="ECO:0000313" key="5">
    <source>
        <dbReference type="EMBL" id="OHA22344.1"/>
    </source>
</evidence>
<dbReference type="InterPro" id="IPR003593">
    <property type="entry name" value="AAA+_ATPase"/>
</dbReference>